<protein>
    <submittedName>
        <fullName evidence="2">Uncharacterized protein</fullName>
    </submittedName>
</protein>
<dbReference type="OrthoDB" id="10370635at2759"/>
<reference evidence="4 5" key="1">
    <citation type="submission" date="2015-01" db="EMBL/GenBank/DDBJ databases">
        <title>Evolution of Trichinella species and genotypes.</title>
        <authorList>
            <person name="Korhonen P.K."/>
            <person name="Edoardo P."/>
            <person name="Giuseppe L.R."/>
            <person name="Gasser R.B."/>
        </authorList>
    </citation>
    <scope>NUCLEOTIDE SEQUENCE [LARGE SCALE GENOMIC DNA]</scope>
    <source>
        <strain evidence="1">ISS13</strain>
        <strain evidence="3">ISS176</strain>
        <strain evidence="2">ISS470</strain>
    </source>
</reference>
<dbReference type="EMBL" id="JYDT01000067">
    <property type="protein sequence ID" value="KRY86731.1"/>
    <property type="molecule type" value="Genomic_DNA"/>
</dbReference>
<dbReference type="Proteomes" id="UP000054826">
    <property type="component" value="Unassembled WGS sequence"/>
</dbReference>
<evidence type="ECO:0000313" key="5">
    <source>
        <dbReference type="Proteomes" id="UP000054826"/>
    </source>
</evidence>
<organism evidence="2 6">
    <name type="scientific">Trichinella pseudospiralis</name>
    <name type="common">Parasitic roundworm</name>
    <dbReference type="NCBI Taxonomy" id="6337"/>
    <lineage>
        <taxon>Eukaryota</taxon>
        <taxon>Metazoa</taxon>
        <taxon>Ecdysozoa</taxon>
        <taxon>Nematoda</taxon>
        <taxon>Enoplea</taxon>
        <taxon>Dorylaimia</taxon>
        <taxon>Trichinellida</taxon>
        <taxon>Trichinellidae</taxon>
        <taxon>Trichinella</taxon>
    </lineage>
</organism>
<evidence type="ECO:0000313" key="3">
    <source>
        <dbReference type="EMBL" id="KRZ38930.1"/>
    </source>
</evidence>
<evidence type="ECO:0000313" key="1">
    <source>
        <dbReference type="EMBL" id="KRY76355.1"/>
    </source>
</evidence>
<dbReference type="Proteomes" id="UP000054995">
    <property type="component" value="Unassembled WGS sequence"/>
</dbReference>
<evidence type="ECO:0000313" key="4">
    <source>
        <dbReference type="Proteomes" id="UP000054632"/>
    </source>
</evidence>
<comment type="caution">
    <text evidence="2">The sequence shown here is derived from an EMBL/GenBank/DDBJ whole genome shotgun (WGS) entry which is preliminary data.</text>
</comment>
<accession>A0A0V1FKZ9</accession>
<keyword evidence="6" id="KW-1185">Reference proteome</keyword>
<sequence>MDSTVIRLSMNNTLLFMNPKQSPSMAITELDIPRYMRSTYENATRISSPTFCPGVSLERFMG</sequence>
<gene>
    <name evidence="1" type="ORF">T4A_10129</name>
    <name evidence="3" type="ORF">T4C_12272</name>
    <name evidence="2" type="ORF">T4D_4221</name>
</gene>
<dbReference type="EMBL" id="JYDV01000040">
    <property type="protein sequence ID" value="KRZ38930.1"/>
    <property type="molecule type" value="Genomic_DNA"/>
</dbReference>
<proteinExistence type="predicted"/>
<dbReference type="EMBL" id="JYDR01000012">
    <property type="protein sequence ID" value="KRY76355.1"/>
    <property type="molecule type" value="Genomic_DNA"/>
</dbReference>
<name>A0A0V1FKZ9_TRIPS</name>
<evidence type="ECO:0000313" key="6">
    <source>
        <dbReference type="Proteomes" id="UP000054995"/>
    </source>
</evidence>
<dbReference type="Proteomes" id="UP000054632">
    <property type="component" value="Unassembled WGS sequence"/>
</dbReference>
<dbReference type="AlphaFoldDB" id="A0A0V1FKZ9"/>
<evidence type="ECO:0000313" key="2">
    <source>
        <dbReference type="EMBL" id="KRY86731.1"/>
    </source>
</evidence>